<evidence type="ECO:0000313" key="3">
    <source>
        <dbReference type="Proteomes" id="UP000444721"/>
    </source>
</evidence>
<dbReference type="InterPro" id="IPR036691">
    <property type="entry name" value="Endo/exonu/phosph_ase_sf"/>
</dbReference>
<dbReference type="Proteomes" id="UP000444721">
    <property type="component" value="Unassembled WGS sequence"/>
</dbReference>
<dbReference type="RefSeq" id="XP_044557491.1">
    <property type="nucleotide sequence ID" value="XM_044712942.1"/>
</dbReference>
<reference evidence="2 3" key="1">
    <citation type="journal article" date="2019" name="Sci. Rep.">
        <title>Nanopore sequencing improves the draft genome of the human pathogenic amoeba Naegleria fowleri.</title>
        <authorList>
            <person name="Liechti N."/>
            <person name="Schurch N."/>
            <person name="Bruggmann R."/>
            <person name="Wittwer M."/>
        </authorList>
    </citation>
    <scope>NUCLEOTIDE SEQUENCE [LARGE SCALE GENOMIC DNA]</scope>
    <source>
        <strain evidence="2 3">ATCC 30894</strain>
    </source>
</reference>
<dbReference type="OMA" id="TECQDEQ"/>
<keyword evidence="3" id="KW-1185">Reference proteome</keyword>
<dbReference type="VEuPathDB" id="AmoebaDB:FDP41_009026"/>
<name>A0A6A5B439_NAEFO</name>
<protein>
    <recommendedName>
        <fullName evidence="1">Endonuclease/exonuclease/phosphatase domain-containing protein</fullName>
    </recommendedName>
</protein>
<dbReference type="VEuPathDB" id="AmoebaDB:NfTy_046860"/>
<organism evidence="2 3">
    <name type="scientific">Naegleria fowleri</name>
    <name type="common">Brain eating amoeba</name>
    <dbReference type="NCBI Taxonomy" id="5763"/>
    <lineage>
        <taxon>Eukaryota</taxon>
        <taxon>Discoba</taxon>
        <taxon>Heterolobosea</taxon>
        <taxon>Tetramitia</taxon>
        <taxon>Eutetramitia</taxon>
        <taxon>Vahlkampfiidae</taxon>
        <taxon>Naegleria</taxon>
    </lineage>
</organism>
<gene>
    <name evidence="2" type="ORF">FDP41_009026</name>
</gene>
<evidence type="ECO:0000313" key="2">
    <source>
        <dbReference type="EMBL" id="KAF0972777.1"/>
    </source>
</evidence>
<dbReference type="Gene3D" id="3.60.10.10">
    <property type="entry name" value="Endonuclease/exonuclease/phosphatase"/>
    <property type="match status" value="1"/>
</dbReference>
<dbReference type="OrthoDB" id="5598377at2759"/>
<dbReference type="EMBL" id="VFQX01000066">
    <property type="protein sequence ID" value="KAF0972777.1"/>
    <property type="molecule type" value="Genomic_DNA"/>
</dbReference>
<accession>A0A6A5B439</accession>
<evidence type="ECO:0000259" key="1">
    <source>
        <dbReference type="Pfam" id="PF03372"/>
    </source>
</evidence>
<dbReference type="InterPro" id="IPR005135">
    <property type="entry name" value="Endo/exonuclease/phosphatase"/>
</dbReference>
<dbReference type="GeneID" id="68116243"/>
<dbReference type="AlphaFoldDB" id="A0A6A5B439"/>
<proteinExistence type="predicted"/>
<comment type="caution">
    <text evidence="2">The sequence shown here is derived from an EMBL/GenBank/DDBJ whole genome shotgun (WGS) entry which is preliminary data.</text>
</comment>
<dbReference type="VEuPathDB" id="AmoebaDB:NF0025870"/>
<dbReference type="SUPFAM" id="SSF56219">
    <property type="entry name" value="DNase I-like"/>
    <property type="match status" value="1"/>
</dbReference>
<sequence>MCLQHKIHLIGLTETHLNTIEKEKQEMNQGVGYLLLNSLITTSKGSKGTALLHFLNNKRKRCITNTNLVPGHLQWTRFYSRNMPINILTVYLSGRREANDIDDDVFEHIIEVLTECQDEQVVIMGDFNINSHNPSSTRDKQWLELMNSFQMYEHKVTGNFSYVRRYENQISRSRPDHIFVSKHIRVVREQMLAPISKNEHLPFFVDLEFQSNLSWKPSVSKNSKTKIIEYLNNSNFAIFDDLARALSDQIDKYGKFNDRLGIQSIYSSLKNRIEELEQSLLTSIQGNELDQRKILDTQQKLKETYKSASTEIKEKISERFNAANSSTMYHFDQLTHNKQIDWKQINFNDSQIVQHFKDKFTSSNQTPTFSLSPSTVSIGPQIMNLITLNDLENALSRMKSNTPGVDFIPHDIIKGLNDSNKKLLVDKFNECLVNQDIPSTWKQGWVKLIPKRDVKTNFLWLYSPRMSISSTHL</sequence>
<feature type="domain" description="Endonuclease/exonuclease/phosphatase" evidence="1">
    <location>
        <begin position="4"/>
        <end position="191"/>
    </location>
</feature>
<dbReference type="Pfam" id="PF03372">
    <property type="entry name" value="Exo_endo_phos"/>
    <property type="match status" value="1"/>
</dbReference>
<dbReference type="GO" id="GO:0003824">
    <property type="term" value="F:catalytic activity"/>
    <property type="evidence" value="ECO:0007669"/>
    <property type="project" value="InterPro"/>
</dbReference>